<protein>
    <submittedName>
        <fullName evidence="1">Uncharacterized protein</fullName>
    </submittedName>
</protein>
<dbReference type="EMBL" id="CP034791">
    <property type="protein sequence ID" value="AZT89965.1"/>
    <property type="molecule type" value="Genomic_DNA"/>
</dbReference>
<dbReference type="AlphaFoldDB" id="A0A3T0D4H7"/>
<name>A0A3T0D4H7_9FIRM</name>
<reference evidence="1 2" key="1">
    <citation type="submission" date="2018-12" db="EMBL/GenBank/DDBJ databases">
        <title>Genome sequence from the cellulolytic species, Caldicellulosiruptor changbaiensis.</title>
        <authorList>
            <person name="Blumer-Schuette S.E."/>
            <person name="Mendoza C."/>
        </authorList>
    </citation>
    <scope>NUCLEOTIDE SEQUENCE [LARGE SCALE GENOMIC DNA]</scope>
    <source>
        <strain evidence="1 2">CBS-Z</strain>
    </source>
</reference>
<dbReference type="Proteomes" id="UP000282930">
    <property type="component" value="Chromosome"/>
</dbReference>
<gene>
    <name evidence="1" type="ORF">ELD05_04470</name>
</gene>
<proteinExistence type="predicted"/>
<dbReference type="KEGG" id="ccha:ELD05_04470"/>
<sequence length="102" mass="11522">MGISRKITTDFINGIKNGTYKKVGNYNVDNPSTNDLLNSYPNLKMGDAVVNAGHTFLIAANDSKNKKVYAYEQTPYYAQYTCWTYEQMANGKYMPFTLPSLN</sequence>
<organism evidence="1 2">
    <name type="scientific">Caldicellulosiruptor changbaiensis</name>
    <dbReference type="NCBI Taxonomy" id="1222016"/>
    <lineage>
        <taxon>Bacteria</taxon>
        <taxon>Bacillati</taxon>
        <taxon>Bacillota</taxon>
        <taxon>Bacillota incertae sedis</taxon>
        <taxon>Caldicellulosiruptorales</taxon>
        <taxon>Caldicellulosiruptoraceae</taxon>
        <taxon>Caldicellulosiruptor</taxon>
    </lineage>
</organism>
<evidence type="ECO:0000313" key="1">
    <source>
        <dbReference type="EMBL" id="AZT89965.1"/>
    </source>
</evidence>
<evidence type="ECO:0000313" key="2">
    <source>
        <dbReference type="Proteomes" id="UP000282930"/>
    </source>
</evidence>
<keyword evidence="2" id="KW-1185">Reference proteome</keyword>
<accession>A0A3T0D4H7</accession>
<dbReference type="RefSeq" id="WP_127351526.1">
    <property type="nucleotide sequence ID" value="NZ_CP034791.1"/>
</dbReference>